<gene>
    <name evidence="2" type="ORF">QTH91_09650</name>
</gene>
<sequence length="160" mass="18105">MHRTLLTAAISALSAIWMSPASGQTTSFDLICPGIGERLEAHQSYGFKWDRKRHEYTDRSDIQYDNTQIEGSAQIEIHDGQGRIRPPKRLLPPLASGDHDGWWDLRELKIGADRITASYRLNALNQPTVDIDRRSGHIRIVGIETFEGSCSAFDPDKKRF</sequence>
<keyword evidence="1" id="KW-0732">Signal</keyword>
<evidence type="ECO:0008006" key="4">
    <source>
        <dbReference type="Google" id="ProtNLM"/>
    </source>
</evidence>
<evidence type="ECO:0000313" key="2">
    <source>
        <dbReference type="EMBL" id="MDM0044745.1"/>
    </source>
</evidence>
<dbReference type="EMBL" id="JASZYV010000002">
    <property type="protein sequence ID" value="MDM0044745.1"/>
    <property type="molecule type" value="Genomic_DNA"/>
</dbReference>
<proteinExistence type="predicted"/>
<organism evidence="2 3">
    <name type="scientific">Variovorax dokdonensis</name>
    <dbReference type="NCBI Taxonomy" id="344883"/>
    <lineage>
        <taxon>Bacteria</taxon>
        <taxon>Pseudomonadati</taxon>
        <taxon>Pseudomonadota</taxon>
        <taxon>Betaproteobacteria</taxon>
        <taxon>Burkholderiales</taxon>
        <taxon>Comamonadaceae</taxon>
        <taxon>Variovorax</taxon>
    </lineage>
</organism>
<evidence type="ECO:0000313" key="3">
    <source>
        <dbReference type="Proteomes" id="UP001174908"/>
    </source>
</evidence>
<protein>
    <recommendedName>
        <fullName evidence="4">Secreted protein</fullName>
    </recommendedName>
</protein>
<dbReference type="Proteomes" id="UP001174908">
    <property type="component" value="Unassembled WGS sequence"/>
</dbReference>
<evidence type="ECO:0000256" key="1">
    <source>
        <dbReference type="SAM" id="SignalP"/>
    </source>
</evidence>
<feature type="chain" id="PRO_5045801611" description="Secreted protein" evidence="1">
    <location>
        <begin position="24"/>
        <end position="160"/>
    </location>
</feature>
<dbReference type="RefSeq" id="WP_286659863.1">
    <property type="nucleotide sequence ID" value="NZ_JASZYV010000002.1"/>
</dbReference>
<comment type="caution">
    <text evidence="2">The sequence shown here is derived from an EMBL/GenBank/DDBJ whole genome shotgun (WGS) entry which is preliminary data.</text>
</comment>
<accession>A0ABT7N9W8</accession>
<reference evidence="2" key="1">
    <citation type="submission" date="2023-06" db="EMBL/GenBank/DDBJ databases">
        <authorList>
            <person name="Jiang Y."/>
            <person name="Liu Q."/>
        </authorList>
    </citation>
    <scope>NUCLEOTIDE SEQUENCE</scope>
    <source>
        <strain evidence="2">CGMCC 1.12089</strain>
    </source>
</reference>
<feature type="signal peptide" evidence="1">
    <location>
        <begin position="1"/>
        <end position="23"/>
    </location>
</feature>
<name>A0ABT7N9W8_9BURK</name>
<keyword evidence="3" id="KW-1185">Reference proteome</keyword>